<dbReference type="InterPro" id="IPR002631">
    <property type="entry name" value="Plasmid_rep_OBD"/>
</dbReference>
<evidence type="ECO:0000313" key="2">
    <source>
        <dbReference type="EMBL" id="KAB1635167.1"/>
    </source>
</evidence>
<name>A0A6N6NNW5_9ACTN</name>
<proteinExistence type="predicted"/>
<dbReference type="GO" id="GO:0003677">
    <property type="term" value="F:DNA binding"/>
    <property type="evidence" value="ECO:0007669"/>
    <property type="project" value="InterPro"/>
</dbReference>
<dbReference type="GO" id="GO:0005727">
    <property type="term" value="C:extrachromosomal circular DNA"/>
    <property type="evidence" value="ECO:0007669"/>
    <property type="project" value="InterPro"/>
</dbReference>
<organism evidence="2 3">
    <name type="scientific">Ellagibacter isourolithinifaciens</name>
    <dbReference type="NCBI Taxonomy" id="2137581"/>
    <lineage>
        <taxon>Bacteria</taxon>
        <taxon>Bacillati</taxon>
        <taxon>Actinomycetota</taxon>
        <taxon>Coriobacteriia</taxon>
        <taxon>Eggerthellales</taxon>
        <taxon>Eggerthellaceae</taxon>
        <taxon>Ellagibacter</taxon>
    </lineage>
</organism>
<evidence type="ECO:0000313" key="3">
    <source>
        <dbReference type="Proteomes" id="UP000468668"/>
    </source>
</evidence>
<dbReference type="EMBL" id="WAJR01000049">
    <property type="protein sequence ID" value="KAB1635167.1"/>
    <property type="molecule type" value="Genomic_DNA"/>
</dbReference>
<comment type="caution">
    <text evidence="2">The sequence shown here is derived from an EMBL/GenBank/DDBJ whole genome shotgun (WGS) entry which is preliminary data.</text>
</comment>
<dbReference type="OrthoDB" id="3199380at2"/>
<sequence length="243" mass="28710">MILEVAFFMADETTEKAEKPIDTSVKARYWWAVLYQENMVDGWRDNIEELLQLPYAYCEHVADVDGKGEHRKDHVHVIIVFGNTTTYKTAMSVFKRLGEKALNKCERVIDIRHCYDYLIHDTDKCRKLGKHQYDPSERITGNGFDIGNYEQISTAEKQHMLKELTWFIMSEGYETINEFTQPALERFGEQYWEIMVSYSAFLVKYLNGNKMMREKAEMQKRLAWEEAMRERCRNNEADSHSGE</sequence>
<gene>
    <name evidence="2" type="ORF">F8C90_10570</name>
</gene>
<dbReference type="Proteomes" id="UP000468668">
    <property type="component" value="Unassembled WGS sequence"/>
</dbReference>
<reference evidence="2 3" key="1">
    <citation type="submission" date="2019-09" db="EMBL/GenBank/DDBJ databases">
        <title>Whole genome shotgun sequencing (WGS) of Ellagibacter isourolithinifaciens DSM 104140(T) and Adlercreutzia muris DSM 29508(T).</title>
        <authorList>
            <person name="Stoll D.A."/>
            <person name="Danylec N."/>
            <person name="Huch M."/>
        </authorList>
    </citation>
    <scope>NUCLEOTIDE SEQUENCE [LARGE SCALE GENOMIC DNA]</scope>
    <source>
        <strain evidence="2 3">DSM 104140</strain>
    </source>
</reference>
<keyword evidence="3" id="KW-1185">Reference proteome</keyword>
<accession>A0A6N6NNW5</accession>
<dbReference type="GO" id="GO:0003916">
    <property type="term" value="F:DNA topoisomerase activity"/>
    <property type="evidence" value="ECO:0007669"/>
    <property type="project" value="InterPro"/>
</dbReference>
<dbReference type="Gene3D" id="3.40.1310.30">
    <property type="match status" value="1"/>
</dbReference>
<evidence type="ECO:0000259" key="1">
    <source>
        <dbReference type="Pfam" id="PF01719"/>
    </source>
</evidence>
<protein>
    <recommendedName>
        <fullName evidence="1">Plasmid replication protein origin binding domain-containing protein</fullName>
    </recommendedName>
</protein>
<dbReference type="AlphaFoldDB" id="A0A6N6NNW5"/>
<dbReference type="GO" id="GO:0006260">
    <property type="term" value="P:DNA replication"/>
    <property type="evidence" value="ECO:0007669"/>
    <property type="project" value="InterPro"/>
</dbReference>
<feature type="domain" description="Plasmid replication protein origin binding" evidence="1">
    <location>
        <begin position="24"/>
        <end position="146"/>
    </location>
</feature>
<dbReference type="Pfam" id="PF01719">
    <property type="entry name" value="Rep_OBD"/>
    <property type="match status" value="1"/>
</dbReference>